<dbReference type="Proteomes" id="UP000054558">
    <property type="component" value="Unassembled WGS sequence"/>
</dbReference>
<evidence type="ECO:0000256" key="2">
    <source>
        <dbReference type="ARBA" id="ARBA00022525"/>
    </source>
</evidence>
<dbReference type="PANTHER" id="PTHR31279">
    <property type="entry name" value="PROTEIN EXORDIUM-LIKE 5"/>
    <property type="match status" value="1"/>
</dbReference>
<gene>
    <name evidence="6" type="ORF">KFL_001940120</name>
</gene>
<protein>
    <submittedName>
        <fullName evidence="6">Uncharacterized protein</fullName>
    </submittedName>
</protein>
<evidence type="ECO:0000313" key="6">
    <source>
        <dbReference type="EMBL" id="GAQ84555.1"/>
    </source>
</evidence>
<evidence type="ECO:0000313" key="7">
    <source>
        <dbReference type="Proteomes" id="UP000054558"/>
    </source>
</evidence>
<reference evidence="6 7" key="1">
    <citation type="journal article" date="2014" name="Nat. Commun.">
        <title>Klebsormidium flaccidum genome reveals primary factors for plant terrestrial adaptation.</title>
        <authorList>
            <person name="Hori K."/>
            <person name="Maruyama F."/>
            <person name="Fujisawa T."/>
            <person name="Togashi T."/>
            <person name="Yamamoto N."/>
            <person name="Seo M."/>
            <person name="Sato S."/>
            <person name="Yamada T."/>
            <person name="Mori H."/>
            <person name="Tajima N."/>
            <person name="Moriyama T."/>
            <person name="Ikeuchi M."/>
            <person name="Watanabe M."/>
            <person name="Wada H."/>
            <person name="Kobayashi K."/>
            <person name="Saito M."/>
            <person name="Masuda T."/>
            <person name="Sasaki-Sekimoto Y."/>
            <person name="Mashiguchi K."/>
            <person name="Awai K."/>
            <person name="Shimojima M."/>
            <person name="Masuda S."/>
            <person name="Iwai M."/>
            <person name="Nobusawa T."/>
            <person name="Narise T."/>
            <person name="Kondo S."/>
            <person name="Saito H."/>
            <person name="Sato R."/>
            <person name="Murakawa M."/>
            <person name="Ihara Y."/>
            <person name="Oshima-Yamada Y."/>
            <person name="Ohtaka K."/>
            <person name="Satoh M."/>
            <person name="Sonobe K."/>
            <person name="Ishii M."/>
            <person name="Ohtani R."/>
            <person name="Kanamori-Sato M."/>
            <person name="Honoki R."/>
            <person name="Miyazaki D."/>
            <person name="Mochizuki H."/>
            <person name="Umetsu J."/>
            <person name="Higashi K."/>
            <person name="Shibata D."/>
            <person name="Kamiya Y."/>
            <person name="Sato N."/>
            <person name="Nakamura Y."/>
            <person name="Tabata S."/>
            <person name="Ida S."/>
            <person name="Kurokawa K."/>
            <person name="Ohta H."/>
        </authorList>
    </citation>
    <scope>NUCLEOTIDE SEQUENCE [LARGE SCALE GENOMIC DNA]</scope>
    <source>
        <strain evidence="6 7">NIES-2285</strain>
    </source>
</reference>
<dbReference type="PANTHER" id="PTHR31279:SF58">
    <property type="entry name" value="PROTEIN EXORDIUM-LIKE 2"/>
    <property type="match status" value="1"/>
</dbReference>
<dbReference type="EMBL" id="DF237143">
    <property type="protein sequence ID" value="GAQ84555.1"/>
    <property type="molecule type" value="Genomic_DNA"/>
</dbReference>
<sequence length="628" mass="67442">MKLCSAPALLQALVFAALCWTAAAGPRGISEPNTVVGPGSSDLPVARLRPFAALTGPPTPKGITYHGGPILSKPLTVYFIWYGAAFTAAQKNIFKGLVSSFSPSSNTGNTAQLWWASVNAYYDGNQNHVSPTVALGADYEDSPGSQNSSLVITPTSNAMFDVVTHAITAGGLPVDPNGVYMVMGNQGTSVVGYGTCGTESECSSNSYGVTFCGWHSFEKYNGQTLHYGFVGVGAPACRPRGNMNGSPNGDPPIDAAANIFAHELAESATDPQYDAWWDDATQREAADRCNFLFGTTTPSASGGGNYNLVGNGGKQYLIQQFWDFTAGACVTTSASNVGGTVGGDPHFAAGYLNYTTESGEPEAAAIDFDFQGLPDRTFCISSDLHIALNARFVGGAPDERGVAGTWMDAIAIVWASETGVRRTLTVSIDQSKDFLDGDCYEIEYDGKSVQLSPSNETDVRWTSPDGQLHLARPPGHVGLPTWGNISIIVDGNLNLELTTEEEKRINLEPLGKFINMEVKGLTATRHVHGVLGQMFAPGGVQRRLGMAVSDENNREFVDGIVEDYITPSLTDPDCYYSEFLEYAREEHNKNPSRRKLLSLAHGERIHTARLSYTHRSNGGARTRRVLWR</sequence>
<name>A0A1Y1I0W5_KLENI</name>
<accession>A0A1Y1I0W5</accession>
<organism evidence="6 7">
    <name type="scientific">Klebsormidium nitens</name>
    <name type="common">Green alga</name>
    <name type="synonym">Ulothrix nitens</name>
    <dbReference type="NCBI Taxonomy" id="105231"/>
    <lineage>
        <taxon>Eukaryota</taxon>
        <taxon>Viridiplantae</taxon>
        <taxon>Streptophyta</taxon>
        <taxon>Klebsormidiophyceae</taxon>
        <taxon>Klebsormidiales</taxon>
        <taxon>Klebsormidiaceae</taxon>
        <taxon>Klebsormidium</taxon>
    </lineage>
</organism>
<dbReference type="Pfam" id="PF04674">
    <property type="entry name" value="Phi_1"/>
    <property type="match status" value="1"/>
</dbReference>
<keyword evidence="2" id="KW-0964">Secreted</keyword>
<keyword evidence="3 5" id="KW-0732">Signal</keyword>
<keyword evidence="7" id="KW-1185">Reference proteome</keyword>
<evidence type="ECO:0000256" key="5">
    <source>
        <dbReference type="SAM" id="SignalP"/>
    </source>
</evidence>
<dbReference type="OrthoDB" id="2017091at2759"/>
<evidence type="ECO:0000256" key="1">
    <source>
        <dbReference type="ARBA" id="ARBA00004613"/>
    </source>
</evidence>
<dbReference type="AlphaFoldDB" id="A0A1Y1I0W5"/>
<evidence type="ECO:0000256" key="3">
    <source>
        <dbReference type="ARBA" id="ARBA00022729"/>
    </source>
</evidence>
<feature type="chain" id="PRO_5013095802" evidence="5">
    <location>
        <begin position="25"/>
        <end position="628"/>
    </location>
</feature>
<comment type="similarity">
    <text evidence="4">Belongs to the EXORDIUM family.</text>
</comment>
<dbReference type="GO" id="GO:0005576">
    <property type="term" value="C:extracellular region"/>
    <property type="evidence" value="ECO:0007669"/>
    <property type="project" value="UniProtKB-SubCell"/>
</dbReference>
<feature type="signal peptide" evidence="5">
    <location>
        <begin position="1"/>
        <end position="24"/>
    </location>
</feature>
<dbReference type="InterPro" id="IPR006766">
    <property type="entry name" value="EXORDIUM-like"/>
</dbReference>
<proteinExistence type="inferred from homology"/>
<evidence type="ECO:0000256" key="4">
    <source>
        <dbReference type="ARBA" id="ARBA00023591"/>
    </source>
</evidence>
<comment type="subcellular location">
    <subcellularLocation>
        <location evidence="1">Secreted</location>
    </subcellularLocation>
</comment>